<protein>
    <submittedName>
        <fullName evidence="1">Uncharacterized protein</fullName>
    </submittedName>
</protein>
<name>A0A1G2F2N3_9BACT</name>
<comment type="caution">
    <text evidence="1">The sequence shown here is derived from an EMBL/GenBank/DDBJ whole genome shotgun (WGS) entry which is preliminary data.</text>
</comment>
<reference evidence="1 2" key="1">
    <citation type="journal article" date="2016" name="Nat. Commun.">
        <title>Thousands of microbial genomes shed light on interconnected biogeochemical processes in an aquifer system.</title>
        <authorList>
            <person name="Anantharaman K."/>
            <person name="Brown C.T."/>
            <person name="Hug L.A."/>
            <person name="Sharon I."/>
            <person name="Castelle C.J."/>
            <person name="Probst A.J."/>
            <person name="Thomas B.C."/>
            <person name="Singh A."/>
            <person name="Wilkins M.J."/>
            <person name="Karaoz U."/>
            <person name="Brodie E.L."/>
            <person name="Williams K.H."/>
            <person name="Hubbard S.S."/>
            <person name="Banfield J.F."/>
        </authorList>
    </citation>
    <scope>NUCLEOTIDE SEQUENCE [LARGE SCALE GENOMIC DNA]</scope>
</reference>
<gene>
    <name evidence="1" type="ORF">A3H02_00880</name>
</gene>
<proteinExistence type="predicted"/>
<evidence type="ECO:0000313" key="2">
    <source>
        <dbReference type="Proteomes" id="UP000176787"/>
    </source>
</evidence>
<sequence length="83" mass="9487">MGTRDWIQEGKNFFVDVLYKGGIIVASRSDYPVKKGHIVIMRPTSGICGFEVCWMSQEPVSQYSDFKLAMLRFVRLVLSPLSR</sequence>
<accession>A0A1G2F2N3</accession>
<dbReference type="Proteomes" id="UP000176787">
    <property type="component" value="Unassembled WGS sequence"/>
</dbReference>
<organism evidence="1 2">
    <name type="scientific">Candidatus Niyogibacteria bacterium RIFCSPLOWO2_12_FULL_41_13</name>
    <dbReference type="NCBI Taxonomy" id="1801726"/>
    <lineage>
        <taxon>Bacteria</taxon>
        <taxon>Candidatus Niyogiibacteriota</taxon>
    </lineage>
</organism>
<dbReference type="EMBL" id="MHMS01000011">
    <property type="protein sequence ID" value="OGZ32243.1"/>
    <property type="molecule type" value="Genomic_DNA"/>
</dbReference>
<dbReference type="STRING" id="1801726.A3H02_00880"/>
<dbReference type="AlphaFoldDB" id="A0A1G2F2N3"/>
<evidence type="ECO:0000313" key="1">
    <source>
        <dbReference type="EMBL" id="OGZ32243.1"/>
    </source>
</evidence>